<dbReference type="Proteomes" id="UP001164929">
    <property type="component" value="Chromosome 4"/>
</dbReference>
<keyword evidence="3" id="KW-1015">Disulfide bond</keyword>
<dbReference type="Gene3D" id="1.10.110.10">
    <property type="entry name" value="Plant lipid-transfer and hydrophobic proteins"/>
    <property type="match status" value="1"/>
</dbReference>
<dbReference type="PANTHER" id="PTHR33076">
    <property type="entry name" value="NON-SPECIFIC LIPID-TRANSFER PROTEIN 2-RELATED"/>
    <property type="match status" value="1"/>
</dbReference>
<dbReference type="GO" id="GO:0006869">
    <property type="term" value="P:lipid transport"/>
    <property type="evidence" value="ECO:0007669"/>
    <property type="project" value="InterPro"/>
</dbReference>
<dbReference type="EMBL" id="JAQIZT010000004">
    <property type="protein sequence ID" value="KAJ7000376.1"/>
    <property type="molecule type" value="Genomic_DNA"/>
</dbReference>
<dbReference type="GO" id="GO:0008289">
    <property type="term" value="F:lipid binding"/>
    <property type="evidence" value="ECO:0007669"/>
    <property type="project" value="UniProtKB-KW"/>
</dbReference>
<sequence length="136" mass="13836">MASSMSLKLACAMLMAMVVSAPLAEAAITCGQVTSSLAQCIGYLQKGGAVPAACCSGLKALNSAATTTADRQGVCNCLKSLAGKISGINYGFAAGLPSKCGVSVSYKISPSTDCKRYVFYTSCVRTCMPLEIIAVA</sequence>
<comment type="function">
    <text evidence="4">Plant non-specific lipid-transfer proteins transfer phospholipids as well as galactolipids across membranes. May play a role in wax or cutin deposition in the cell walls of expanding epidermal cells and certain secretory tissues.</text>
</comment>
<keyword evidence="5" id="KW-0732">Signal</keyword>
<evidence type="ECO:0000256" key="1">
    <source>
        <dbReference type="ARBA" id="ARBA00009748"/>
    </source>
</evidence>
<dbReference type="AlphaFoldDB" id="A0AAD6R120"/>
<keyword evidence="8" id="KW-1185">Reference proteome</keyword>
<dbReference type="SUPFAM" id="SSF47699">
    <property type="entry name" value="Bifunctional inhibitor/lipid-transfer protein/seed storage 2S albumin"/>
    <property type="match status" value="1"/>
</dbReference>
<reference evidence="7 8" key="1">
    <citation type="journal article" date="2023" name="Mol. Ecol. Resour.">
        <title>Chromosome-level genome assembly of a triploid poplar Populus alba 'Berolinensis'.</title>
        <authorList>
            <person name="Chen S."/>
            <person name="Yu Y."/>
            <person name="Wang X."/>
            <person name="Wang S."/>
            <person name="Zhang T."/>
            <person name="Zhou Y."/>
            <person name="He R."/>
            <person name="Meng N."/>
            <person name="Wang Y."/>
            <person name="Liu W."/>
            <person name="Liu Z."/>
            <person name="Liu J."/>
            <person name="Guo Q."/>
            <person name="Huang H."/>
            <person name="Sederoff R.R."/>
            <person name="Wang G."/>
            <person name="Qu G."/>
            <person name="Chen S."/>
        </authorList>
    </citation>
    <scope>NUCLEOTIDE SEQUENCE [LARGE SCALE GENOMIC DNA]</scope>
    <source>
        <strain evidence="7">SC-2020</strain>
    </source>
</reference>
<dbReference type="CDD" id="cd01960">
    <property type="entry name" value="nsLTP1"/>
    <property type="match status" value="1"/>
</dbReference>
<comment type="caution">
    <text evidence="7">The sequence shown here is derived from an EMBL/GenBank/DDBJ whole genome shotgun (WGS) entry which is preliminary data.</text>
</comment>
<dbReference type="FunFam" id="1.10.110.10:FF:000002">
    <property type="entry name" value="Non-specific lipid-transfer protein"/>
    <property type="match status" value="1"/>
</dbReference>
<comment type="similarity">
    <text evidence="1 4">Belongs to the plant LTP family.</text>
</comment>
<evidence type="ECO:0000313" key="8">
    <source>
        <dbReference type="Proteomes" id="UP001164929"/>
    </source>
</evidence>
<keyword evidence="2 4" id="KW-0813">Transport</keyword>
<feature type="signal peptide" evidence="5">
    <location>
        <begin position="1"/>
        <end position="26"/>
    </location>
</feature>
<dbReference type="PRINTS" id="PR00382">
    <property type="entry name" value="LIPIDTRNSFER"/>
</dbReference>
<feature type="domain" description="Bifunctional inhibitor/plant lipid transfer protein/seed storage helical" evidence="6">
    <location>
        <begin position="30"/>
        <end position="114"/>
    </location>
</feature>
<evidence type="ECO:0000256" key="5">
    <source>
        <dbReference type="SAM" id="SignalP"/>
    </source>
</evidence>
<evidence type="ECO:0000256" key="2">
    <source>
        <dbReference type="ARBA" id="ARBA00022448"/>
    </source>
</evidence>
<proteinExistence type="inferred from homology"/>
<protein>
    <recommendedName>
        <fullName evidence="4">Non-specific lipid-transfer protein</fullName>
    </recommendedName>
</protein>
<evidence type="ECO:0000256" key="3">
    <source>
        <dbReference type="ARBA" id="ARBA00023157"/>
    </source>
</evidence>
<dbReference type="InterPro" id="IPR000528">
    <property type="entry name" value="Plant_nsLTP"/>
</dbReference>
<organism evidence="7 8">
    <name type="scientific">Populus alba x Populus x berolinensis</name>
    <dbReference type="NCBI Taxonomy" id="444605"/>
    <lineage>
        <taxon>Eukaryota</taxon>
        <taxon>Viridiplantae</taxon>
        <taxon>Streptophyta</taxon>
        <taxon>Embryophyta</taxon>
        <taxon>Tracheophyta</taxon>
        <taxon>Spermatophyta</taxon>
        <taxon>Magnoliopsida</taxon>
        <taxon>eudicotyledons</taxon>
        <taxon>Gunneridae</taxon>
        <taxon>Pentapetalae</taxon>
        <taxon>rosids</taxon>
        <taxon>fabids</taxon>
        <taxon>Malpighiales</taxon>
        <taxon>Salicaceae</taxon>
        <taxon>Saliceae</taxon>
        <taxon>Populus</taxon>
    </lineage>
</organism>
<evidence type="ECO:0000259" key="6">
    <source>
        <dbReference type="SMART" id="SM00499"/>
    </source>
</evidence>
<name>A0AAD6R120_9ROSI</name>
<dbReference type="SMART" id="SM00499">
    <property type="entry name" value="AAI"/>
    <property type="match status" value="1"/>
</dbReference>
<accession>A0AAD6R120</accession>
<gene>
    <name evidence="7" type="ORF">NC653_010997</name>
</gene>
<evidence type="ECO:0000313" key="7">
    <source>
        <dbReference type="EMBL" id="KAJ7000376.1"/>
    </source>
</evidence>
<keyword evidence="4" id="KW-0446">Lipid-binding</keyword>
<feature type="chain" id="PRO_5042247036" description="Non-specific lipid-transfer protein" evidence="5">
    <location>
        <begin position="27"/>
        <end position="136"/>
    </location>
</feature>
<evidence type="ECO:0000256" key="4">
    <source>
        <dbReference type="RuleBase" id="RU000628"/>
    </source>
</evidence>
<dbReference type="Pfam" id="PF00234">
    <property type="entry name" value="Tryp_alpha_amyl"/>
    <property type="match status" value="1"/>
</dbReference>
<dbReference type="InterPro" id="IPR016140">
    <property type="entry name" value="Bifunc_inhib/LTP/seed_store"/>
</dbReference>
<dbReference type="InterPro" id="IPR036312">
    <property type="entry name" value="Bifun_inhib/LTP/seed_sf"/>
</dbReference>